<accession>A0A2I9DYC5</accession>
<dbReference type="RefSeq" id="WP_103129277.1">
    <property type="nucleotide sequence ID" value="NZ_BFAG01000006.1"/>
</dbReference>
<gene>
    <name evidence="1" type="ORF">DAERI_060125</name>
</gene>
<proteinExistence type="predicted"/>
<reference evidence="2" key="1">
    <citation type="submission" date="2018-01" db="EMBL/GenBank/DDBJ databases">
        <title>Draft Genome Sequence of the Radioresistant Bacterium Deinococcus aerius TR0125, Isolated from the Higher Atmosphere above Japan.</title>
        <authorList>
            <person name="Satoh K."/>
            <person name="Arai H."/>
            <person name="Sanzen T."/>
            <person name="Kawaguchi Y."/>
            <person name="Hayashi H."/>
            <person name="Yokobori S."/>
            <person name="Yamagishi A."/>
            <person name="Oono Y."/>
            <person name="Narumi I."/>
        </authorList>
    </citation>
    <scope>NUCLEOTIDE SEQUENCE [LARGE SCALE GENOMIC DNA]</scope>
    <source>
        <strain evidence="2">TR0125</strain>
    </source>
</reference>
<evidence type="ECO:0000313" key="1">
    <source>
        <dbReference type="EMBL" id="GBF05865.1"/>
    </source>
</evidence>
<sequence length="179" mass="19630">MTDATTRPTLPTLALDYEAGLFTNTLTGEFAPEISGIVLAYREGRTLWPSEGEQPRLPLCVDGNTFGPPCPCPFADWGRDGTPPECAEELTLLLWQDEPAQVVTMTARRSMLKVIDQYLNMKALLGGTLHDQRITLRMTRGDGLHRLTLLPGPVLEQVEQARLGGVAERVTASGLWEGL</sequence>
<dbReference type="OrthoDB" id="68765at2"/>
<dbReference type="EMBL" id="BFAG01000006">
    <property type="protein sequence ID" value="GBF05865.1"/>
    <property type="molecule type" value="Genomic_DNA"/>
</dbReference>
<protein>
    <submittedName>
        <fullName evidence="1">Uncharacterized protein</fullName>
    </submittedName>
</protein>
<organism evidence="1 2">
    <name type="scientific">Deinococcus aerius</name>
    <dbReference type="NCBI Taxonomy" id="200253"/>
    <lineage>
        <taxon>Bacteria</taxon>
        <taxon>Thermotogati</taxon>
        <taxon>Deinococcota</taxon>
        <taxon>Deinococci</taxon>
        <taxon>Deinococcales</taxon>
        <taxon>Deinococcaceae</taxon>
        <taxon>Deinococcus</taxon>
    </lineage>
</organism>
<dbReference type="Proteomes" id="UP000236569">
    <property type="component" value="Unassembled WGS sequence"/>
</dbReference>
<keyword evidence="2" id="KW-1185">Reference proteome</keyword>
<comment type="caution">
    <text evidence="1">The sequence shown here is derived from an EMBL/GenBank/DDBJ whole genome shotgun (WGS) entry which is preliminary data.</text>
</comment>
<dbReference type="AlphaFoldDB" id="A0A2I9DYC5"/>
<evidence type="ECO:0000313" key="2">
    <source>
        <dbReference type="Proteomes" id="UP000236569"/>
    </source>
</evidence>
<name>A0A2I9DYC5_9DEIO</name>